<dbReference type="Pfam" id="PF20057">
    <property type="entry name" value="DUF6456"/>
    <property type="match status" value="1"/>
</dbReference>
<keyword evidence="3" id="KW-1185">Reference proteome</keyword>
<dbReference type="EMBL" id="BMFA01000006">
    <property type="protein sequence ID" value="GGB50667.1"/>
    <property type="molecule type" value="Genomic_DNA"/>
</dbReference>
<accession>A0A916X2I7</accession>
<proteinExistence type="predicted"/>
<dbReference type="OrthoDB" id="7476630at2"/>
<gene>
    <name evidence="2" type="ORF">GCM10011316_23500</name>
</gene>
<name>A0A916X2I7_9HYPH</name>
<evidence type="ECO:0000259" key="1">
    <source>
        <dbReference type="Pfam" id="PF20057"/>
    </source>
</evidence>
<reference evidence="2" key="1">
    <citation type="journal article" date="2014" name="Int. J. Syst. Evol. Microbiol.">
        <title>Complete genome sequence of Corynebacterium casei LMG S-19264T (=DSM 44701T), isolated from a smear-ripened cheese.</title>
        <authorList>
            <consortium name="US DOE Joint Genome Institute (JGI-PGF)"/>
            <person name="Walter F."/>
            <person name="Albersmeier A."/>
            <person name="Kalinowski J."/>
            <person name="Ruckert C."/>
        </authorList>
    </citation>
    <scope>NUCLEOTIDE SEQUENCE</scope>
    <source>
        <strain evidence="2">CGMCC 1.12426</strain>
    </source>
</reference>
<feature type="domain" description="DUF6456" evidence="1">
    <location>
        <begin position="84"/>
        <end position="217"/>
    </location>
</feature>
<organism evidence="2 3">
    <name type="scientific">Roseibium aquae</name>
    <dbReference type="NCBI Taxonomy" id="1323746"/>
    <lineage>
        <taxon>Bacteria</taxon>
        <taxon>Pseudomonadati</taxon>
        <taxon>Pseudomonadota</taxon>
        <taxon>Alphaproteobacteria</taxon>
        <taxon>Hyphomicrobiales</taxon>
        <taxon>Stappiaceae</taxon>
        <taxon>Roseibium</taxon>
    </lineage>
</organism>
<sequence>MTGGAWLLDAGGPPLPIPACQVQSAFKQDFLTPDATGAYVLSDAGRAACRRMLAGGAEAFPAQHRVVASAVIGAGRTATRDKVTVNLKESPLAWLASRRDGKGRALLSPAQVRAGERLRCDYTFANLTPTMAPGWRTEPLSRSPGHSPDSMSTDVLAARKRVYRVLGSLPSALSRVAVDICCHLKGLEDVERERGWPARSAKVVLQIALTALAQEYGEVIRAPERTSMRSSRGDG</sequence>
<evidence type="ECO:0000313" key="2">
    <source>
        <dbReference type="EMBL" id="GGB50667.1"/>
    </source>
</evidence>
<dbReference type="InterPro" id="IPR045599">
    <property type="entry name" value="DUF6456"/>
</dbReference>
<protein>
    <recommendedName>
        <fullName evidence="1">DUF6456 domain-containing protein</fullName>
    </recommendedName>
</protein>
<evidence type="ECO:0000313" key="3">
    <source>
        <dbReference type="Proteomes" id="UP000605148"/>
    </source>
</evidence>
<reference evidence="2" key="2">
    <citation type="submission" date="2020-09" db="EMBL/GenBank/DDBJ databases">
        <authorList>
            <person name="Sun Q."/>
            <person name="Zhou Y."/>
        </authorList>
    </citation>
    <scope>NUCLEOTIDE SEQUENCE</scope>
    <source>
        <strain evidence="2">CGMCC 1.12426</strain>
    </source>
</reference>
<dbReference type="Proteomes" id="UP000605148">
    <property type="component" value="Unassembled WGS sequence"/>
</dbReference>
<comment type="caution">
    <text evidence="2">The sequence shown here is derived from an EMBL/GenBank/DDBJ whole genome shotgun (WGS) entry which is preliminary data.</text>
</comment>
<dbReference type="AlphaFoldDB" id="A0A916X2I7"/>